<accession>A0A370KZ24</accession>
<dbReference type="SUPFAM" id="SSF46548">
    <property type="entry name" value="alpha-helical ferredoxin"/>
    <property type="match status" value="1"/>
</dbReference>
<dbReference type="Pfam" id="PF13484">
    <property type="entry name" value="Fer4_16"/>
    <property type="match status" value="1"/>
</dbReference>
<keyword evidence="4 9" id="KW-0479">Metal-binding</keyword>
<feature type="binding site" evidence="9">
    <location>
        <position position="276"/>
    </location>
    <ligand>
        <name>[4Fe-4S] cluster</name>
        <dbReference type="ChEBI" id="CHEBI:49883"/>
        <label>1</label>
    </ligand>
</feature>
<dbReference type="InterPro" id="IPR017896">
    <property type="entry name" value="4Fe4S_Fe-S-bd"/>
</dbReference>
<keyword evidence="9" id="KW-0846">Cobalamin</keyword>
<dbReference type="OrthoDB" id="9784571at2"/>
<dbReference type="AlphaFoldDB" id="A0A370KZ24"/>
<organism evidence="12 13">
    <name type="scientific">Bosea caraganae</name>
    <dbReference type="NCBI Taxonomy" id="2763117"/>
    <lineage>
        <taxon>Bacteria</taxon>
        <taxon>Pseudomonadati</taxon>
        <taxon>Pseudomonadota</taxon>
        <taxon>Alphaproteobacteria</taxon>
        <taxon>Hyphomicrobiales</taxon>
        <taxon>Boseaceae</taxon>
        <taxon>Bosea</taxon>
    </lineage>
</organism>
<comment type="pathway">
    <text evidence="9">tRNA modification; tRNA-queuosine biosynthesis.</text>
</comment>
<evidence type="ECO:0000256" key="3">
    <source>
        <dbReference type="ARBA" id="ARBA00022694"/>
    </source>
</evidence>
<evidence type="ECO:0000256" key="4">
    <source>
        <dbReference type="ARBA" id="ARBA00022723"/>
    </source>
</evidence>
<dbReference type="GO" id="GO:0031419">
    <property type="term" value="F:cobalamin binding"/>
    <property type="evidence" value="ECO:0007669"/>
    <property type="project" value="UniProtKB-KW"/>
</dbReference>
<evidence type="ECO:0000256" key="1">
    <source>
        <dbReference type="ARBA" id="ARBA00022485"/>
    </source>
</evidence>
<feature type="binding site" evidence="9">
    <location>
        <position position="330"/>
    </location>
    <ligand>
        <name>[4Fe-4S] cluster</name>
        <dbReference type="ChEBI" id="CHEBI:49883"/>
        <label>1</label>
    </ligand>
</feature>
<dbReference type="PROSITE" id="PS51379">
    <property type="entry name" value="4FE4S_FER_2"/>
    <property type="match status" value="1"/>
</dbReference>
<feature type="binding site" evidence="9">
    <location>
        <position position="323"/>
    </location>
    <ligand>
        <name>[4Fe-4S] cluster</name>
        <dbReference type="ChEBI" id="CHEBI:49883"/>
        <label>2</label>
    </ligand>
</feature>
<dbReference type="GO" id="GO:0051539">
    <property type="term" value="F:4 iron, 4 sulfur cluster binding"/>
    <property type="evidence" value="ECO:0007669"/>
    <property type="project" value="UniProtKB-KW"/>
</dbReference>
<evidence type="ECO:0000256" key="7">
    <source>
        <dbReference type="ARBA" id="ARBA00023004"/>
    </source>
</evidence>
<keyword evidence="1 9" id="KW-0004">4Fe-4S</keyword>
<dbReference type="NCBIfam" id="TIGR00276">
    <property type="entry name" value="tRNA epoxyqueuosine(34) reductase QueG"/>
    <property type="match status" value="1"/>
</dbReference>
<comment type="cofactor">
    <cofactor evidence="9">
        <name>cob(II)alamin</name>
        <dbReference type="ChEBI" id="CHEBI:16304"/>
    </cofactor>
</comment>
<dbReference type="Proteomes" id="UP000255207">
    <property type="component" value="Unassembled WGS sequence"/>
</dbReference>
<comment type="similarity">
    <text evidence="9">Belongs to the QueG family.</text>
</comment>
<dbReference type="GO" id="GO:0046872">
    <property type="term" value="F:metal ion binding"/>
    <property type="evidence" value="ECO:0007669"/>
    <property type="project" value="UniProtKB-KW"/>
</dbReference>
<dbReference type="HAMAP" id="MF_00916">
    <property type="entry name" value="QueG"/>
    <property type="match status" value="1"/>
</dbReference>
<dbReference type="Pfam" id="PF08331">
    <property type="entry name" value="QueG_DUF1730"/>
    <property type="match status" value="1"/>
</dbReference>
<evidence type="ECO:0000256" key="5">
    <source>
        <dbReference type="ARBA" id="ARBA00022785"/>
    </source>
</evidence>
<dbReference type="InterPro" id="IPR013542">
    <property type="entry name" value="QueG_DUF1730"/>
</dbReference>
<dbReference type="PANTHER" id="PTHR30002">
    <property type="entry name" value="EPOXYQUEUOSINE REDUCTASE"/>
    <property type="match status" value="1"/>
</dbReference>
<feature type="region of interest" description="Disordered" evidence="10">
    <location>
        <begin position="1"/>
        <end position="85"/>
    </location>
</feature>
<evidence type="ECO:0000256" key="6">
    <source>
        <dbReference type="ARBA" id="ARBA00023002"/>
    </source>
</evidence>
<dbReference type="GO" id="GO:0052693">
    <property type="term" value="F:epoxyqueuosine reductase activity"/>
    <property type="evidence" value="ECO:0007669"/>
    <property type="project" value="UniProtKB-UniRule"/>
</dbReference>
<dbReference type="Gene3D" id="3.30.70.20">
    <property type="match status" value="1"/>
</dbReference>
<dbReference type="SUPFAM" id="SSF48371">
    <property type="entry name" value="ARM repeat"/>
    <property type="match status" value="1"/>
</dbReference>
<feature type="binding site" evidence="9">
    <location>
        <position position="273"/>
    </location>
    <ligand>
        <name>[4Fe-4S] cluster</name>
        <dbReference type="ChEBI" id="CHEBI:49883"/>
        <label>1</label>
    </ligand>
</feature>
<gene>
    <name evidence="9 12" type="primary">queG</name>
    <name evidence="12" type="ORF">DWE98_25930</name>
</gene>
<feature type="binding site" evidence="9">
    <location>
        <position position="296"/>
    </location>
    <ligand>
        <name>[4Fe-4S] cluster</name>
        <dbReference type="ChEBI" id="CHEBI:49883"/>
        <label>2</label>
    </ligand>
</feature>
<dbReference type="InterPro" id="IPR017900">
    <property type="entry name" value="4Fe4S_Fe_S_CS"/>
</dbReference>
<keyword evidence="8 9" id="KW-0411">Iron-sulfur</keyword>
<name>A0A370KZ24_9HYPH</name>
<keyword evidence="6 9" id="KW-0560">Oxidoreductase</keyword>
<reference evidence="13" key="1">
    <citation type="submission" date="2018-07" db="EMBL/GenBank/DDBJ databases">
        <authorList>
            <person name="Safronova V.I."/>
            <person name="Chirak E.R."/>
            <person name="Sazanova A.L."/>
        </authorList>
    </citation>
    <scope>NUCLEOTIDE SEQUENCE [LARGE SCALE GENOMIC DNA]</scope>
    <source>
        <strain evidence="13">RCAM04685</strain>
    </source>
</reference>
<evidence type="ECO:0000256" key="2">
    <source>
        <dbReference type="ARBA" id="ARBA00022490"/>
    </source>
</evidence>
<feature type="domain" description="4Fe-4S ferredoxin-type" evidence="11">
    <location>
        <begin position="260"/>
        <end position="290"/>
    </location>
</feature>
<dbReference type="GO" id="GO:0008616">
    <property type="term" value="P:tRNA queuosine(34) biosynthetic process"/>
    <property type="evidence" value="ECO:0007669"/>
    <property type="project" value="UniProtKB-UniRule"/>
</dbReference>
<dbReference type="InterPro" id="IPR004453">
    <property type="entry name" value="QueG"/>
</dbReference>
<evidence type="ECO:0000256" key="9">
    <source>
        <dbReference type="HAMAP-Rule" id="MF_00916"/>
    </source>
</evidence>
<feature type="binding site" evidence="9">
    <location>
        <position position="240"/>
    </location>
    <ligand>
        <name>cob(II)alamin</name>
        <dbReference type="ChEBI" id="CHEBI:16304"/>
    </ligand>
</feature>
<evidence type="ECO:0000259" key="11">
    <source>
        <dbReference type="PROSITE" id="PS51379"/>
    </source>
</evidence>
<dbReference type="InterPro" id="IPR016024">
    <property type="entry name" value="ARM-type_fold"/>
</dbReference>
<comment type="cofactor">
    <cofactor evidence="9">
        <name>[4Fe-4S] cluster</name>
        <dbReference type="ChEBI" id="CHEBI:49883"/>
    </cofactor>
    <text evidence="9">Binds 2 [4Fe-4S] clusters per monomer.</text>
</comment>
<feature type="active site" description="Proton donor" evidence="9">
    <location>
        <position position="216"/>
    </location>
</feature>
<keyword evidence="3 9" id="KW-0819">tRNA processing</keyword>
<protein>
    <recommendedName>
        <fullName evidence="9">Epoxyqueuosine reductase</fullName>
        <ecNumber evidence="9">1.17.99.6</ecNumber>
    </recommendedName>
    <alternativeName>
        <fullName evidence="9">Queuosine biosynthesis protein QueG</fullName>
    </alternativeName>
</protein>
<keyword evidence="13" id="KW-1185">Reference proteome</keyword>
<comment type="function">
    <text evidence="9">Catalyzes the conversion of epoxyqueuosine (oQ) to queuosine (Q), which is a hypermodified base found in the wobble positions of tRNA(Asp), tRNA(Asn), tRNA(His) and tRNA(Tyr).</text>
</comment>
<feature type="binding site" evidence="9">
    <location>
        <begin position="323"/>
        <end position="324"/>
    </location>
    <ligand>
        <name>cob(II)alamin</name>
        <dbReference type="ChEBI" id="CHEBI:16304"/>
    </ligand>
</feature>
<evidence type="ECO:0000313" key="12">
    <source>
        <dbReference type="EMBL" id="RDJ20238.1"/>
    </source>
</evidence>
<feature type="binding site" evidence="9">
    <location>
        <position position="280"/>
    </location>
    <ligand>
        <name>[4Fe-4S] cluster</name>
        <dbReference type="ChEBI" id="CHEBI:49883"/>
        <label>2</label>
    </ligand>
</feature>
<proteinExistence type="inferred from homology"/>
<feature type="binding site" evidence="9">
    <location>
        <position position="326"/>
    </location>
    <ligand>
        <name>[4Fe-4S] cluster</name>
        <dbReference type="ChEBI" id="CHEBI:49883"/>
        <label>2</label>
    </ligand>
</feature>
<dbReference type="PROSITE" id="PS00198">
    <property type="entry name" value="4FE4S_FER_1"/>
    <property type="match status" value="1"/>
</dbReference>
<keyword evidence="9" id="KW-0170">Cobalt</keyword>
<feature type="compositionally biased region" description="Basic and acidic residues" evidence="10">
    <location>
        <begin position="23"/>
        <end position="49"/>
    </location>
</feature>
<evidence type="ECO:0000256" key="8">
    <source>
        <dbReference type="ARBA" id="ARBA00023014"/>
    </source>
</evidence>
<feature type="binding site" evidence="9">
    <location>
        <position position="251"/>
    </location>
    <ligand>
        <name>cob(II)alamin</name>
        <dbReference type="ChEBI" id="CHEBI:16304"/>
    </ligand>
</feature>
<comment type="subunit">
    <text evidence="9">Monomer.</text>
</comment>
<dbReference type="PANTHER" id="PTHR30002:SF4">
    <property type="entry name" value="EPOXYQUEUOSINE REDUCTASE"/>
    <property type="match status" value="1"/>
</dbReference>
<dbReference type="EMBL" id="QQTP01000021">
    <property type="protein sequence ID" value="RDJ20238.1"/>
    <property type="molecule type" value="Genomic_DNA"/>
</dbReference>
<keyword evidence="2 9" id="KW-0963">Cytoplasm</keyword>
<dbReference type="EC" id="1.17.99.6" evidence="9"/>
<comment type="catalytic activity">
    <reaction evidence="9">
        <text>epoxyqueuosine(34) in tRNA + AH2 = queuosine(34) in tRNA + A + H2O</text>
        <dbReference type="Rhea" id="RHEA:32159"/>
        <dbReference type="Rhea" id="RHEA-COMP:18571"/>
        <dbReference type="Rhea" id="RHEA-COMP:18582"/>
        <dbReference type="ChEBI" id="CHEBI:13193"/>
        <dbReference type="ChEBI" id="CHEBI:15377"/>
        <dbReference type="ChEBI" id="CHEBI:17499"/>
        <dbReference type="ChEBI" id="CHEBI:194431"/>
        <dbReference type="ChEBI" id="CHEBI:194443"/>
        <dbReference type="EC" id="1.17.99.6"/>
    </reaction>
</comment>
<comment type="caution">
    <text evidence="9">Lacks conserved residue(s) required for the propagation of feature annotation.</text>
</comment>
<feature type="binding site" evidence="9">
    <location>
        <position position="216"/>
    </location>
    <ligand>
        <name>cob(II)alamin</name>
        <dbReference type="ChEBI" id="CHEBI:16304"/>
    </ligand>
</feature>
<comment type="caution">
    <text evidence="12">The sequence shown here is derived from an EMBL/GenBank/DDBJ whole genome shotgun (WGS) entry which is preliminary data.</text>
</comment>
<feature type="binding site" evidence="9">
    <location>
        <position position="270"/>
    </location>
    <ligand>
        <name>[4Fe-4S] cluster</name>
        <dbReference type="ChEBI" id="CHEBI:49883"/>
        <label>1</label>
    </ligand>
</feature>
<feature type="binding site" evidence="9">
    <location>
        <position position="141"/>
    </location>
    <ligand>
        <name>cob(II)alamin</name>
        <dbReference type="ChEBI" id="CHEBI:16304"/>
    </ligand>
</feature>
<dbReference type="UniPathway" id="UPA00392"/>
<evidence type="ECO:0000256" key="10">
    <source>
        <dbReference type="SAM" id="MobiDB-lite"/>
    </source>
</evidence>
<evidence type="ECO:0000313" key="13">
    <source>
        <dbReference type="Proteomes" id="UP000255207"/>
    </source>
</evidence>
<keyword evidence="7 9" id="KW-0408">Iron</keyword>
<sequence length="459" mass="49574">MVREDQIPAELPAAAERPGAGHGAERALRQPGLLKDRAATLSPHPEEPRSGVSKDAPARAGASFETQALPAPQDEGWRKASPSRGEKLKQAVVERARSEGFVVARVASADAIPDAPQRLQAWLDAGYQGDMSWLEERVAERADPRALWGEVRSIVMLGMNYAAEGDPLAILNEPDKASISLYARRRDYHDVIKGKLKSVAGLLAARAGADVKVFVDTAPVMEKPLAEAAGLGWQGKHTVLVSREHGSWLFLGAIYTSAELPPDVPETDHCGSCRRCLDICPTDAFPAPYQLDARRCIAYLTIEHQGHIDAALRPGIGNRVFGCDDCLAVCPWNKFAEAAQETRLALRGELDALPLAELAKLDDPAFRALFAGTPVKRTGRDRFIRNVLIAIGNSGRPELAESAAALVGDASPLVRAMAAWALIRLEPDEARRRAAAAVATESDDDVRREWLALEPDIAA</sequence>
<keyword evidence="5 9" id="KW-0671">Queuosine biosynthesis</keyword>
<dbReference type="GO" id="GO:0005737">
    <property type="term" value="C:cytoplasm"/>
    <property type="evidence" value="ECO:0007669"/>
    <property type="project" value="UniProtKB-SubCell"/>
</dbReference>
<comment type="subcellular location">
    <subcellularLocation>
        <location evidence="9">Cytoplasm</location>
    </subcellularLocation>
</comment>